<sequence length="837" mass="91621">MTGTGRDEPWLGHWIGAEPAPDPGLDDAVTGSASGRGFSRVLFRKEFHLDAVPETAPLRLTADSRFVLWVNGREVGRGPVRSQPRRWRYEAFDLAPYLERGRNAVAVLVSYYGRATSWWHPVPPEGGINGDACLVLDARLEGADTLATDTSWRVHRSTAWSALAASGIPCELLDARELPTGWTRPGFDDASWPTATLLTARHWGGLGRSRPPISPYGKLLPRPVAALGGDTVRPAAVLDARIRAKPSWEDDHPGARVVQQLGSPGEPVPAAALPVSATIGADRTLDLVLDFGAVTAGFVELHVDAPAGTVLELGYREKPKHPGLVTTTSDYAAGARYICPGGRAVYSALEPAGLRYLYLTVHAPETADVTVADVAVRENVYPHTGQAYFTSDDDEIDRIYRAGIRTVQLNSFDAYTDCPTREQRAWVGDGVVHQMVHLATNEDWRLAQHYVELANSPRSDGILPLSVAGDFEQYEGFTIPDWSLHWVHGVHNLYRYTGDRAHLAPYLPTVERVLRWYEPHLDAHGTLSDLPEWNLVDWSSVFTTGRTSIVSALWARGLAEYAELCDWVGNAGSAAWARERHTGVASSFEDFWDPRRGLYVDHIVDGERRAAASQAANAAAIVAGLAPSDRWQAIATAMTDPSRVVTRSWIGGDGGYDVQKEEDQRRGIQRIDWDVEREIVRAQPFFSYVVHDALARAGLAERIVDLVRDWSVFLRDGYDTFGECWGWGTPVHGWSSIPTRDLIVYVLGITPDLPGFERVRIAPRPGALHTVAGSAPTPHGPVEVVVSGENVTVTSPVPIRFVDPAGVSQDLPAGSHRWVMPRTTPTTITTSSGNPRA</sequence>
<dbReference type="InterPro" id="IPR008928">
    <property type="entry name" value="6-hairpin_glycosidase_sf"/>
</dbReference>
<dbReference type="GO" id="GO:0005975">
    <property type="term" value="P:carbohydrate metabolic process"/>
    <property type="evidence" value="ECO:0007669"/>
    <property type="project" value="InterPro"/>
</dbReference>
<dbReference type="OrthoDB" id="9761045at2"/>
<dbReference type="AlphaFoldDB" id="A0A101U8Q6"/>
<evidence type="ECO:0000313" key="5">
    <source>
        <dbReference type="EMBL" id="KUO06059.1"/>
    </source>
</evidence>
<feature type="compositionally biased region" description="Basic and acidic residues" evidence="1">
    <location>
        <begin position="1"/>
        <end position="10"/>
    </location>
</feature>
<dbReference type="InterPro" id="IPR012341">
    <property type="entry name" value="6hp_glycosidase-like_sf"/>
</dbReference>
<evidence type="ECO:0000313" key="6">
    <source>
        <dbReference type="Proteomes" id="UP000053429"/>
    </source>
</evidence>
<protein>
    <recommendedName>
        <fullName evidence="7">Alpha-L-rhamnosidase</fullName>
    </recommendedName>
</protein>
<evidence type="ECO:0000256" key="1">
    <source>
        <dbReference type="SAM" id="MobiDB-lite"/>
    </source>
</evidence>
<dbReference type="Proteomes" id="UP000053429">
    <property type="component" value="Unassembled WGS sequence"/>
</dbReference>
<evidence type="ECO:0000259" key="2">
    <source>
        <dbReference type="Pfam" id="PF05592"/>
    </source>
</evidence>
<dbReference type="InterPro" id="IPR008902">
    <property type="entry name" value="Rhamnosid_concanavalin"/>
</dbReference>
<gene>
    <name evidence="5" type="ORF">AQJ67_04490</name>
</gene>
<dbReference type="InterPro" id="IPR008979">
    <property type="entry name" value="Galactose-bd-like_sf"/>
</dbReference>
<dbReference type="Gene3D" id="2.60.420.10">
    <property type="entry name" value="Maltose phosphorylase, domain 3"/>
    <property type="match status" value="1"/>
</dbReference>
<evidence type="ECO:0008006" key="7">
    <source>
        <dbReference type="Google" id="ProtNLM"/>
    </source>
</evidence>
<accession>A0A101U8Q6</accession>
<dbReference type="Pfam" id="PF05592">
    <property type="entry name" value="Bac_rhamnosid"/>
    <property type="match status" value="1"/>
</dbReference>
<dbReference type="STRING" id="661399.AQJ67_04490"/>
<dbReference type="RefSeq" id="WP_062716623.1">
    <property type="nucleotide sequence ID" value="NZ_KQ948924.1"/>
</dbReference>
<dbReference type="SUPFAM" id="SSF48208">
    <property type="entry name" value="Six-hairpin glycosidases"/>
    <property type="match status" value="1"/>
</dbReference>
<dbReference type="Pfam" id="PF08531">
    <property type="entry name" value="Bac_rhamnosid_N"/>
    <property type="match status" value="1"/>
</dbReference>
<evidence type="ECO:0000259" key="4">
    <source>
        <dbReference type="Pfam" id="PF17389"/>
    </source>
</evidence>
<organism evidence="5 6">
    <name type="scientific">Streptomyces caeruleatus</name>
    <dbReference type="NCBI Taxonomy" id="661399"/>
    <lineage>
        <taxon>Bacteria</taxon>
        <taxon>Bacillati</taxon>
        <taxon>Actinomycetota</taxon>
        <taxon>Actinomycetes</taxon>
        <taxon>Kitasatosporales</taxon>
        <taxon>Streptomycetaceae</taxon>
        <taxon>Streptomyces</taxon>
    </lineage>
</organism>
<keyword evidence="6" id="KW-1185">Reference proteome</keyword>
<name>A0A101U8Q6_9ACTN</name>
<dbReference type="SUPFAM" id="SSF49785">
    <property type="entry name" value="Galactose-binding domain-like"/>
    <property type="match status" value="1"/>
</dbReference>
<dbReference type="Pfam" id="PF17389">
    <property type="entry name" value="Bac_rhamnosid6H"/>
    <property type="match status" value="1"/>
</dbReference>
<feature type="domain" description="Alpha-L-rhamnosidase six-hairpin glycosidase" evidence="4">
    <location>
        <begin position="387"/>
        <end position="635"/>
    </location>
</feature>
<proteinExistence type="predicted"/>
<comment type="caution">
    <text evidence="5">The sequence shown here is derived from an EMBL/GenBank/DDBJ whole genome shotgun (WGS) entry which is preliminary data.</text>
</comment>
<dbReference type="Gene3D" id="1.50.10.10">
    <property type="match status" value="1"/>
</dbReference>
<dbReference type="InterPro" id="IPR013737">
    <property type="entry name" value="Bac_rhamnosid_N"/>
</dbReference>
<dbReference type="EMBL" id="LMWY01000003">
    <property type="protein sequence ID" value="KUO06059.1"/>
    <property type="molecule type" value="Genomic_DNA"/>
</dbReference>
<evidence type="ECO:0000259" key="3">
    <source>
        <dbReference type="Pfam" id="PF08531"/>
    </source>
</evidence>
<feature type="region of interest" description="Disordered" evidence="1">
    <location>
        <begin position="1"/>
        <end position="23"/>
    </location>
</feature>
<dbReference type="InterPro" id="IPR035396">
    <property type="entry name" value="Bac_rhamnosid6H"/>
</dbReference>
<feature type="domain" description="Alpha-L-rhamnosidase concanavalin-like" evidence="2">
    <location>
        <begin position="287"/>
        <end position="371"/>
    </location>
</feature>
<dbReference type="PANTHER" id="PTHR34987">
    <property type="entry name" value="C, PUTATIVE (AFU_ORTHOLOGUE AFUA_3G02880)-RELATED"/>
    <property type="match status" value="1"/>
</dbReference>
<dbReference type="Gene3D" id="2.60.120.260">
    <property type="entry name" value="Galactose-binding domain-like"/>
    <property type="match status" value="2"/>
</dbReference>
<feature type="domain" description="Bacterial alpha-L-rhamnosidase N-terminal" evidence="3">
    <location>
        <begin position="54"/>
        <end position="199"/>
    </location>
</feature>
<reference evidence="5 6" key="1">
    <citation type="submission" date="2015-10" db="EMBL/GenBank/DDBJ databases">
        <title>Draft genome sequence of Streptomyces caeruleatus NRRL B-24802, type strain for the species Streptomyces caeruleatus.</title>
        <authorList>
            <person name="Ruckert C."/>
            <person name="Winkler A."/>
            <person name="Kalinowski J."/>
            <person name="Kampfer P."/>
            <person name="Glaeser S."/>
        </authorList>
    </citation>
    <scope>NUCLEOTIDE SEQUENCE [LARGE SCALE GENOMIC DNA]</scope>
    <source>
        <strain evidence="5 6">NRRL B-24802</strain>
    </source>
</reference>
<dbReference type="PANTHER" id="PTHR34987:SF2">
    <property type="entry name" value="B, PUTATIVE (AFU_ORTHOLOGUE AFUA_7G05040)-RELATED"/>
    <property type="match status" value="1"/>
</dbReference>